<keyword evidence="3" id="KW-1185">Reference proteome</keyword>
<dbReference type="PROSITE" id="PS51725">
    <property type="entry name" value="ABM"/>
    <property type="match status" value="1"/>
</dbReference>
<dbReference type="InterPro" id="IPR011008">
    <property type="entry name" value="Dimeric_a/b-barrel"/>
</dbReference>
<accession>A0A6A5UKI2</accession>
<dbReference type="EMBL" id="ML976775">
    <property type="protein sequence ID" value="KAF1964850.1"/>
    <property type="molecule type" value="Genomic_DNA"/>
</dbReference>
<feature type="domain" description="ABM" evidence="1">
    <location>
        <begin position="5"/>
        <end position="101"/>
    </location>
</feature>
<proteinExistence type="predicted"/>
<dbReference type="OrthoDB" id="10011777at2759"/>
<protein>
    <recommendedName>
        <fullName evidence="1">ABM domain-containing protein</fullName>
    </recommendedName>
</protein>
<dbReference type="PANTHER" id="PTHR40624">
    <property type="entry name" value="BIOSYNTHESIS MONOOXYGENASE, PUTATIVE (AFU_ORTHOLOGUE AFUA_1G12025)-RELATED"/>
    <property type="match status" value="1"/>
</dbReference>
<organism evidence="2 3">
    <name type="scientific">Bimuria novae-zelandiae CBS 107.79</name>
    <dbReference type="NCBI Taxonomy" id="1447943"/>
    <lineage>
        <taxon>Eukaryota</taxon>
        <taxon>Fungi</taxon>
        <taxon>Dikarya</taxon>
        <taxon>Ascomycota</taxon>
        <taxon>Pezizomycotina</taxon>
        <taxon>Dothideomycetes</taxon>
        <taxon>Pleosporomycetidae</taxon>
        <taxon>Pleosporales</taxon>
        <taxon>Massarineae</taxon>
        <taxon>Didymosphaeriaceae</taxon>
        <taxon>Bimuria</taxon>
    </lineage>
</organism>
<name>A0A6A5UKI2_9PLEO</name>
<dbReference type="InterPro" id="IPR007138">
    <property type="entry name" value="ABM_dom"/>
</dbReference>
<reference evidence="2" key="1">
    <citation type="journal article" date="2020" name="Stud. Mycol.">
        <title>101 Dothideomycetes genomes: a test case for predicting lifestyles and emergence of pathogens.</title>
        <authorList>
            <person name="Haridas S."/>
            <person name="Albert R."/>
            <person name="Binder M."/>
            <person name="Bloem J."/>
            <person name="Labutti K."/>
            <person name="Salamov A."/>
            <person name="Andreopoulos B."/>
            <person name="Baker S."/>
            <person name="Barry K."/>
            <person name="Bills G."/>
            <person name="Bluhm B."/>
            <person name="Cannon C."/>
            <person name="Castanera R."/>
            <person name="Culley D."/>
            <person name="Daum C."/>
            <person name="Ezra D."/>
            <person name="Gonzalez J."/>
            <person name="Henrissat B."/>
            <person name="Kuo A."/>
            <person name="Liang C."/>
            <person name="Lipzen A."/>
            <person name="Lutzoni F."/>
            <person name="Magnuson J."/>
            <person name="Mondo S."/>
            <person name="Nolan M."/>
            <person name="Ohm R."/>
            <person name="Pangilinan J."/>
            <person name="Park H.-J."/>
            <person name="Ramirez L."/>
            <person name="Alfaro M."/>
            <person name="Sun H."/>
            <person name="Tritt A."/>
            <person name="Yoshinaga Y."/>
            <person name="Zwiers L.-H."/>
            <person name="Turgeon B."/>
            <person name="Goodwin S."/>
            <person name="Spatafora J."/>
            <person name="Crous P."/>
            <person name="Grigoriev I."/>
        </authorList>
    </citation>
    <scope>NUCLEOTIDE SEQUENCE</scope>
    <source>
        <strain evidence="2">CBS 107.79</strain>
    </source>
</reference>
<gene>
    <name evidence="2" type="ORF">BU23DRAFT_520477</name>
</gene>
<dbReference type="Pfam" id="PF03992">
    <property type="entry name" value="ABM"/>
    <property type="match status" value="1"/>
</dbReference>
<dbReference type="PANTHER" id="PTHR40624:SF1">
    <property type="entry name" value="BIOSYNTHESIS MONOOXYGENASE, PUTATIVE (AFU_ORTHOLOGUE AFUA_1G12025)-RELATED"/>
    <property type="match status" value="1"/>
</dbReference>
<evidence type="ECO:0000313" key="3">
    <source>
        <dbReference type="Proteomes" id="UP000800036"/>
    </source>
</evidence>
<dbReference type="Gene3D" id="3.30.70.100">
    <property type="match status" value="1"/>
</dbReference>
<dbReference type="SUPFAM" id="SSF54909">
    <property type="entry name" value="Dimeric alpha+beta barrel"/>
    <property type="match status" value="1"/>
</dbReference>
<evidence type="ECO:0000313" key="2">
    <source>
        <dbReference type="EMBL" id="KAF1964850.1"/>
    </source>
</evidence>
<sequence>MSELVQLVALVTPNPGKVHQLEKLQVAHCKWVEANEPGTLRFAFYKEILGDGEACATPKFVLHEIYKDRAALDAHLSSVHMARVLQAVEKEQLWAEPIKTMYVKHAGGFLGREAPEP</sequence>
<evidence type="ECO:0000259" key="1">
    <source>
        <dbReference type="PROSITE" id="PS51725"/>
    </source>
</evidence>
<dbReference type="AlphaFoldDB" id="A0A6A5UKI2"/>
<dbReference type="Proteomes" id="UP000800036">
    <property type="component" value="Unassembled WGS sequence"/>
</dbReference>